<dbReference type="EMBL" id="CM047897">
    <property type="protein sequence ID" value="KAJ0113279.1"/>
    <property type="molecule type" value="Genomic_DNA"/>
</dbReference>
<reference evidence="2" key="1">
    <citation type="journal article" date="2023" name="G3 (Bethesda)">
        <title>Genome assembly and association tests identify interacting loci associated with vigor, precocity, and sex in interspecific pistachio rootstocks.</title>
        <authorList>
            <person name="Palmer W."/>
            <person name="Jacygrad E."/>
            <person name="Sagayaradj S."/>
            <person name="Cavanaugh K."/>
            <person name="Han R."/>
            <person name="Bertier L."/>
            <person name="Beede B."/>
            <person name="Kafkas S."/>
            <person name="Golino D."/>
            <person name="Preece J."/>
            <person name="Michelmore R."/>
        </authorList>
    </citation>
    <scope>NUCLEOTIDE SEQUENCE [LARGE SCALE GENOMIC DNA]</scope>
</reference>
<accession>A0ACC1CCR9</accession>
<keyword evidence="2" id="KW-1185">Reference proteome</keyword>
<evidence type="ECO:0000313" key="2">
    <source>
        <dbReference type="Proteomes" id="UP001164250"/>
    </source>
</evidence>
<sequence>MAWIFHPRLVKLDFPRYNGEKDNWLDMSCRAVFLVPSNTKGGKGCVGIFPSGRRSSIMISLANWLSYNKRGHRCKKLFLIEGCDIKQEEKVMLDMVADIVEEIDGIAEISLHAICGAKALVAVTILVDSGSTHNFLSSKLTKKLGLNPTT</sequence>
<comment type="caution">
    <text evidence="1">The sequence shown here is derived from an EMBL/GenBank/DDBJ whole genome shotgun (WGS) entry which is preliminary data.</text>
</comment>
<dbReference type="Proteomes" id="UP001164250">
    <property type="component" value="Chromosome 1"/>
</dbReference>
<organism evidence="1 2">
    <name type="scientific">Pistacia atlantica</name>
    <dbReference type="NCBI Taxonomy" id="434234"/>
    <lineage>
        <taxon>Eukaryota</taxon>
        <taxon>Viridiplantae</taxon>
        <taxon>Streptophyta</taxon>
        <taxon>Embryophyta</taxon>
        <taxon>Tracheophyta</taxon>
        <taxon>Spermatophyta</taxon>
        <taxon>Magnoliopsida</taxon>
        <taxon>eudicotyledons</taxon>
        <taxon>Gunneridae</taxon>
        <taxon>Pentapetalae</taxon>
        <taxon>rosids</taxon>
        <taxon>malvids</taxon>
        <taxon>Sapindales</taxon>
        <taxon>Anacardiaceae</taxon>
        <taxon>Pistacia</taxon>
    </lineage>
</organism>
<proteinExistence type="predicted"/>
<evidence type="ECO:0000313" key="1">
    <source>
        <dbReference type="EMBL" id="KAJ0113279.1"/>
    </source>
</evidence>
<gene>
    <name evidence="1" type="ORF">Patl1_01485</name>
</gene>
<protein>
    <submittedName>
        <fullName evidence="1">Uncharacterized protein</fullName>
    </submittedName>
</protein>
<name>A0ACC1CCR9_9ROSI</name>